<sequence>MKLVFKKKFVSKIILSVFFFALPSIIFAESGVSIVSENLQETATGAGIDPNRINLPTILGATVNYLFGIIGVVFFIVMLTGGLHWMMAGGQEEKVKAGKELIIWGINGIIIIFFAYALVYIILAALKGATG</sequence>
<evidence type="ECO:0000313" key="2">
    <source>
        <dbReference type="EMBL" id="OGY44507.1"/>
    </source>
</evidence>
<dbReference type="STRING" id="1797532.A2729_01600"/>
<dbReference type="AlphaFoldDB" id="A0A1G1XYW2"/>
<keyword evidence="1" id="KW-0812">Transmembrane</keyword>
<keyword evidence="1" id="KW-1133">Transmembrane helix</keyword>
<dbReference type="Proteomes" id="UP000178930">
    <property type="component" value="Unassembled WGS sequence"/>
</dbReference>
<dbReference type="Pfam" id="PF18895">
    <property type="entry name" value="T4SS_pilin"/>
    <property type="match status" value="1"/>
</dbReference>
<feature type="transmembrane region" description="Helical" evidence="1">
    <location>
        <begin position="101"/>
        <end position="126"/>
    </location>
</feature>
<evidence type="ECO:0000256" key="1">
    <source>
        <dbReference type="SAM" id="Phobius"/>
    </source>
</evidence>
<accession>A0A1G1XYW2</accession>
<keyword evidence="1" id="KW-0472">Membrane</keyword>
<evidence type="ECO:0000313" key="3">
    <source>
        <dbReference type="Proteomes" id="UP000178930"/>
    </source>
</evidence>
<reference evidence="2 3" key="1">
    <citation type="journal article" date="2016" name="Nat. Commun.">
        <title>Thousands of microbial genomes shed light on interconnected biogeochemical processes in an aquifer system.</title>
        <authorList>
            <person name="Anantharaman K."/>
            <person name="Brown C.T."/>
            <person name="Hug L.A."/>
            <person name="Sharon I."/>
            <person name="Castelle C.J."/>
            <person name="Probst A.J."/>
            <person name="Thomas B.C."/>
            <person name="Singh A."/>
            <person name="Wilkins M.J."/>
            <person name="Karaoz U."/>
            <person name="Brodie E.L."/>
            <person name="Williams K.H."/>
            <person name="Hubbard S.S."/>
            <person name="Banfield J.F."/>
        </authorList>
    </citation>
    <scope>NUCLEOTIDE SEQUENCE [LARGE SCALE GENOMIC DNA]</scope>
</reference>
<dbReference type="EMBL" id="MHIB01000015">
    <property type="protein sequence ID" value="OGY44507.1"/>
    <property type="molecule type" value="Genomic_DNA"/>
</dbReference>
<comment type="caution">
    <text evidence="2">The sequence shown here is derived from an EMBL/GenBank/DDBJ whole genome shotgun (WGS) entry which is preliminary data.</text>
</comment>
<gene>
    <name evidence="2" type="ORF">A2729_01600</name>
</gene>
<feature type="transmembrane region" description="Helical" evidence="1">
    <location>
        <begin position="65"/>
        <end position="89"/>
    </location>
</feature>
<proteinExistence type="predicted"/>
<dbReference type="InterPro" id="IPR043993">
    <property type="entry name" value="T4SS_pilin"/>
</dbReference>
<organism evidence="2 3">
    <name type="scientific">Candidatus Buchananbacteria bacterium RIFCSPHIGHO2_01_FULL_39_14</name>
    <dbReference type="NCBI Taxonomy" id="1797532"/>
    <lineage>
        <taxon>Bacteria</taxon>
        <taxon>Candidatus Buchananiibacteriota</taxon>
    </lineage>
</organism>
<protein>
    <submittedName>
        <fullName evidence="2">Uncharacterized protein</fullName>
    </submittedName>
</protein>
<name>A0A1G1XYW2_9BACT</name>